<dbReference type="Proteomes" id="UP000008204">
    <property type="component" value="Chromosome"/>
</dbReference>
<dbReference type="SUPFAM" id="SSF51735">
    <property type="entry name" value="NAD(P)-binding Rossmann-fold domains"/>
    <property type="match status" value="1"/>
</dbReference>
<protein>
    <submittedName>
        <fullName evidence="3">Short-chain dehydrogenase/reductase SDR</fullName>
    </submittedName>
</protein>
<comment type="similarity">
    <text evidence="1">Belongs to the short-chain dehydrogenases/reductases (SDR) family.</text>
</comment>
<keyword evidence="2" id="KW-0560">Oxidoreductase</keyword>
<evidence type="ECO:0000313" key="3">
    <source>
        <dbReference type="EMBL" id="ACK65668.1"/>
    </source>
</evidence>
<dbReference type="PANTHER" id="PTHR43391">
    <property type="entry name" value="RETINOL DEHYDROGENASE-RELATED"/>
    <property type="match status" value="1"/>
</dbReference>
<sequence>MQLEKRQILVVGASRGIGAAVAQHFAQKSENVISVSRSQPIAGKWIQADISTAQGIQSVVDQVGESRLDALLFMGGVWEDGAFTAQYDFLQSSDQETRYVIAVNTIAPIELTKKLTKNLVKSDNPRTIFIGSLSGLDNAASIEVANTASKFGLRGAAQALSIALYDYKIGVTIINPGNVATEEVLADIKEGRFGQQVPIPLADIISSIDWILTLSNAVNIAEINMQQKG</sequence>
<dbReference type="PANTHER" id="PTHR43391:SF94">
    <property type="entry name" value="OXIDOREDUCTASE-RELATED"/>
    <property type="match status" value="1"/>
</dbReference>
<keyword evidence="4" id="KW-1185">Reference proteome</keyword>
<organism evidence="3 4">
    <name type="scientific">Rippkaea orientalis (strain PCC 8801 / RF-1)</name>
    <name type="common">Cyanothece sp. (strain PCC 8801)</name>
    <dbReference type="NCBI Taxonomy" id="41431"/>
    <lineage>
        <taxon>Bacteria</taxon>
        <taxon>Bacillati</taxon>
        <taxon>Cyanobacteriota</taxon>
        <taxon>Cyanophyceae</taxon>
        <taxon>Oscillatoriophycideae</taxon>
        <taxon>Chroococcales</taxon>
        <taxon>Aphanothecaceae</taxon>
        <taxon>Rippkaea</taxon>
        <taxon>Rippkaea orientalis</taxon>
    </lineage>
</organism>
<proteinExistence type="inferred from homology"/>
<evidence type="ECO:0000256" key="1">
    <source>
        <dbReference type="ARBA" id="ARBA00006484"/>
    </source>
</evidence>
<dbReference type="RefSeq" id="WP_012594941.1">
    <property type="nucleotide sequence ID" value="NC_011726.1"/>
</dbReference>
<dbReference type="KEGG" id="cyp:PCC8801_1617"/>
<dbReference type="EMBL" id="CP001287">
    <property type="protein sequence ID" value="ACK65668.1"/>
    <property type="molecule type" value="Genomic_DNA"/>
</dbReference>
<name>B7JVX9_RIPO1</name>
<dbReference type="OrthoDB" id="9808814at2"/>
<dbReference type="PRINTS" id="PR00081">
    <property type="entry name" value="GDHRDH"/>
</dbReference>
<dbReference type="InterPro" id="IPR002347">
    <property type="entry name" value="SDR_fam"/>
</dbReference>
<dbReference type="AlphaFoldDB" id="B7JVX9"/>
<dbReference type="STRING" id="41431.PCC8801_1617"/>
<dbReference type="eggNOG" id="COG1028">
    <property type="taxonomic scope" value="Bacteria"/>
</dbReference>
<dbReference type="HOGENOM" id="CLU_010194_28_0_3"/>
<dbReference type="Gene3D" id="3.40.50.720">
    <property type="entry name" value="NAD(P)-binding Rossmann-like Domain"/>
    <property type="match status" value="1"/>
</dbReference>
<evidence type="ECO:0000256" key="2">
    <source>
        <dbReference type="ARBA" id="ARBA00023002"/>
    </source>
</evidence>
<dbReference type="InterPro" id="IPR036291">
    <property type="entry name" value="NAD(P)-bd_dom_sf"/>
</dbReference>
<dbReference type="CDD" id="cd05233">
    <property type="entry name" value="SDR_c"/>
    <property type="match status" value="1"/>
</dbReference>
<evidence type="ECO:0000313" key="4">
    <source>
        <dbReference type="Proteomes" id="UP000008204"/>
    </source>
</evidence>
<accession>B7JVX9</accession>
<dbReference type="Pfam" id="PF00106">
    <property type="entry name" value="adh_short"/>
    <property type="match status" value="1"/>
</dbReference>
<gene>
    <name evidence="3" type="ordered locus">PCC8801_1617</name>
</gene>
<reference evidence="4" key="1">
    <citation type="journal article" date="2011" name="MBio">
        <title>Novel metabolic attributes of the genus Cyanothece, comprising a group of unicellular nitrogen-fixing Cyanobacteria.</title>
        <authorList>
            <person name="Bandyopadhyay A."/>
            <person name="Elvitigala T."/>
            <person name="Welsh E."/>
            <person name="Stockel J."/>
            <person name="Liberton M."/>
            <person name="Min H."/>
            <person name="Sherman L.A."/>
            <person name="Pakrasi H.B."/>
        </authorList>
    </citation>
    <scope>NUCLEOTIDE SEQUENCE [LARGE SCALE GENOMIC DNA]</scope>
    <source>
        <strain evidence="4">PCC 8801</strain>
    </source>
</reference>
<dbReference type="GO" id="GO:0016491">
    <property type="term" value="F:oxidoreductase activity"/>
    <property type="evidence" value="ECO:0007669"/>
    <property type="project" value="UniProtKB-KW"/>
</dbReference>